<evidence type="ECO:0000313" key="3">
    <source>
        <dbReference type="Proteomes" id="UP000001611"/>
    </source>
</evidence>
<dbReference type="RefSeq" id="XP_009651208.1">
    <property type="nucleotide sequence ID" value="XM_009652913.1"/>
</dbReference>
<organism evidence="2 3">
    <name type="scientific">Verticillium dahliae (strain VdLs.17 / ATCC MYA-4575 / FGSC 10137)</name>
    <name type="common">Verticillium wilt</name>
    <dbReference type="NCBI Taxonomy" id="498257"/>
    <lineage>
        <taxon>Eukaryota</taxon>
        <taxon>Fungi</taxon>
        <taxon>Dikarya</taxon>
        <taxon>Ascomycota</taxon>
        <taxon>Pezizomycotina</taxon>
        <taxon>Sordariomycetes</taxon>
        <taxon>Hypocreomycetidae</taxon>
        <taxon>Glomerellales</taxon>
        <taxon>Plectosphaerellaceae</taxon>
        <taxon>Verticillium</taxon>
    </lineage>
</organism>
<dbReference type="GeneID" id="20710067"/>
<feature type="region of interest" description="Disordered" evidence="1">
    <location>
        <begin position="35"/>
        <end position="144"/>
    </location>
</feature>
<protein>
    <submittedName>
        <fullName evidence="2">Uncharacterized protein</fullName>
    </submittedName>
</protein>
<feature type="region of interest" description="Disordered" evidence="1">
    <location>
        <begin position="475"/>
        <end position="513"/>
    </location>
</feature>
<feature type="region of interest" description="Disordered" evidence="1">
    <location>
        <begin position="262"/>
        <end position="306"/>
    </location>
</feature>
<evidence type="ECO:0000313" key="2">
    <source>
        <dbReference type="EMBL" id="EGY18270.1"/>
    </source>
</evidence>
<dbReference type="InParanoid" id="G2XEL9"/>
<dbReference type="KEGG" id="vda:VDAG_08604"/>
<dbReference type="EMBL" id="DS572715">
    <property type="protein sequence ID" value="EGY18270.1"/>
    <property type="molecule type" value="Genomic_DNA"/>
</dbReference>
<dbReference type="Proteomes" id="UP000001611">
    <property type="component" value="Chromosome 2"/>
</dbReference>
<dbReference type="eggNOG" id="ENOG502T491">
    <property type="taxonomic scope" value="Eukaryota"/>
</dbReference>
<evidence type="ECO:0000256" key="1">
    <source>
        <dbReference type="SAM" id="MobiDB-lite"/>
    </source>
</evidence>
<keyword evidence="3" id="KW-1185">Reference proteome</keyword>
<dbReference type="OrthoDB" id="4207421at2759"/>
<gene>
    <name evidence="2" type="ORF">VDAG_08604</name>
</gene>
<feature type="region of interest" description="Disordered" evidence="1">
    <location>
        <begin position="330"/>
        <end position="354"/>
    </location>
</feature>
<dbReference type="OMA" id="NAWDRFH"/>
<accession>G2XEL9</accession>
<sequence length="513" mass="55901">MPRRRRESQRLGSIHHGTVKANDSVNQLASLLLDSPELGHPDGLASHPSGYFSQVNADNQRRDLASQRQPAAKSSPPREHDPPHPAIPRKSSLRRHKKQLRAESSPPDKSDLSRLVPKSKTSDLLPHNTFPRRRQPSDDLTGRVGRVPFSATAPLTKALAEVADTDDVSKKLQNMLAATEALKPHAKKQDSRVSRISRKLATKASHAWDRIQGKKAALQATAVRKISAPLELGGGSYLRGGHYAVDSERSLTRFEVTKTYMPSKASADGPEQSLSDHSDATNTFTDPSLLACPKTPTRQTGIVDPVTPVHINPFDSDPDFSTDLNAVLSDRPLGASTPRTRRKEVPNAPIGTPSLGQQLVRDRAISKNTPILPRPDAVNVMCRDSIVSTIGEHMGPNFMSSKKYPSPDKESLAELARQLQKMGIQDPSPGDEPKDELSHSFVASLASARTLAPRDRNLPMSQYLTKSEASACTPLSLRKSRIPGPVRSTRSEARFGLMAHPLDPGATELDELA</sequence>
<reference evidence="2 3" key="1">
    <citation type="submission" date="2008-03" db="EMBL/GenBank/DDBJ databases">
        <title>The Genome Sequence of Verticillium dahliae VdLs.17.</title>
        <authorList>
            <consortium name="The Broad Institute Genome Sequencing Platform"/>
            <person name="Ma L.-J.J."/>
            <person name="Klosterman S.J."/>
            <person name="Subbarao K."/>
            <person name="Dobinson K."/>
            <person name="Veronese P."/>
            <person name="Kang S."/>
            <person name="Gold S.E."/>
            <person name="Young S."/>
            <person name="Jaffe D."/>
            <person name="Gnerre S."/>
            <person name="Berlin A."/>
            <person name="Heiman D."/>
            <person name="Hepburn T."/>
            <person name="Sykes S."/>
            <person name="Alvarado L."/>
            <person name="Kodira C.D."/>
            <person name="Lander E."/>
            <person name="Galagan J."/>
            <person name="Nusbaum C."/>
            <person name="Birren B."/>
        </authorList>
    </citation>
    <scope>NUCLEOTIDE SEQUENCE [LARGE SCALE GENOMIC DNA]</scope>
    <source>
        <strain evidence="3">VdLs.17 / ATCC MYA-4575 / FGSC 10137</strain>
    </source>
</reference>
<proteinExistence type="predicted"/>
<dbReference type="AlphaFoldDB" id="G2XEL9"/>
<name>G2XEL9_VERDV</name>
<dbReference type="HOGENOM" id="CLU_642821_0_0_1"/>